<keyword evidence="2" id="KW-1185">Reference proteome</keyword>
<name>A0ACB7PM88_9PEZI</name>
<dbReference type="EMBL" id="JAGIZQ010000001">
    <property type="protein sequence ID" value="KAH6649435.1"/>
    <property type="molecule type" value="Genomic_DNA"/>
</dbReference>
<protein>
    <submittedName>
        <fullName evidence="1">Cyanovirin-N</fullName>
    </submittedName>
</protein>
<reference evidence="1 2" key="1">
    <citation type="journal article" date="2021" name="Nat. Commun.">
        <title>Genetic determinants of endophytism in the Arabidopsis root mycobiome.</title>
        <authorList>
            <person name="Mesny F."/>
            <person name="Miyauchi S."/>
            <person name="Thiergart T."/>
            <person name="Pickel B."/>
            <person name="Atanasova L."/>
            <person name="Karlsson M."/>
            <person name="Huettel B."/>
            <person name="Barry K.W."/>
            <person name="Haridas S."/>
            <person name="Chen C."/>
            <person name="Bauer D."/>
            <person name="Andreopoulos W."/>
            <person name="Pangilinan J."/>
            <person name="LaButti K."/>
            <person name="Riley R."/>
            <person name="Lipzen A."/>
            <person name="Clum A."/>
            <person name="Drula E."/>
            <person name="Henrissat B."/>
            <person name="Kohler A."/>
            <person name="Grigoriev I.V."/>
            <person name="Martin F.M."/>
            <person name="Hacquard S."/>
        </authorList>
    </citation>
    <scope>NUCLEOTIDE SEQUENCE [LARGE SCALE GENOMIC DNA]</scope>
    <source>
        <strain evidence="1 2">MPI-SDFR-AT-0079</strain>
    </source>
</reference>
<accession>A0ACB7PM88</accession>
<comment type="caution">
    <text evidence="1">The sequence shown here is derived from an EMBL/GenBank/DDBJ whole genome shotgun (WGS) entry which is preliminary data.</text>
</comment>
<sequence>MHDSCCLPSQLDISTSHMDKSTRNVVYKAESMWLVLVPVSQLPSHSLKHISLSSPQHSAQQAYPPPTSVQPSVAKMKYFVALLMGLSLLPQLALAAVGGGFYASCKHNWSMDGKYMIAECRKTNGQYMRTRQDMNLCITNFNGILAPANNGYFYNTCRGCGQAPDGLVTANSPPTSRMGCFCKGKTGGYDVDSSVDLNDFVENRDGYMFCFGHRSAPY</sequence>
<proteinExistence type="predicted"/>
<organism evidence="1 2">
    <name type="scientific">Chaetomium tenue</name>
    <dbReference type="NCBI Taxonomy" id="1854479"/>
    <lineage>
        <taxon>Eukaryota</taxon>
        <taxon>Fungi</taxon>
        <taxon>Dikarya</taxon>
        <taxon>Ascomycota</taxon>
        <taxon>Pezizomycotina</taxon>
        <taxon>Sordariomycetes</taxon>
        <taxon>Sordariomycetidae</taxon>
        <taxon>Sordariales</taxon>
        <taxon>Chaetomiaceae</taxon>
        <taxon>Chaetomium</taxon>
    </lineage>
</organism>
<evidence type="ECO:0000313" key="1">
    <source>
        <dbReference type="EMBL" id="KAH6649435.1"/>
    </source>
</evidence>
<dbReference type="Proteomes" id="UP000724584">
    <property type="component" value="Unassembled WGS sequence"/>
</dbReference>
<gene>
    <name evidence="1" type="ORF">F5144DRAFT_553003</name>
</gene>
<evidence type="ECO:0000313" key="2">
    <source>
        <dbReference type="Proteomes" id="UP000724584"/>
    </source>
</evidence>